<dbReference type="AlphaFoldDB" id="A0AAV6VYA5"/>
<proteinExistence type="predicted"/>
<protein>
    <submittedName>
        <fullName evidence="1">Uncharacterized protein</fullName>
    </submittedName>
</protein>
<comment type="caution">
    <text evidence="1">The sequence shown here is derived from an EMBL/GenBank/DDBJ whole genome shotgun (WGS) entry which is preliminary data.</text>
</comment>
<keyword evidence="2" id="KW-1185">Reference proteome</keyword>
<accession>A0AAV6VYA5</accession>
<organism evidence="1 2">
    <name type="scientific">Oedothorax gibbosus</name>
    <dbReference type="NCBI Taxonomy" id="931172"/>
    <lineage>
        <taxon>Eukaryota</taxon>
        <taxon>Metazoa</taxon>
        <taxon>Ecdysozoa</taxon>
        <taxon>Arthropoda</taxon>
        <taxon>Chelicerata</taxon>
        <taxon>Arachnida</taxon>
        <taxon>Araneae</taxon>
        <taxon>Araneomorphae</taxon>
        <taxon>Entelegynae</taxon>
        <taxon>Araneoidea</taxon>
        <taxon>Linyphiidae</taxon>
        <taxon>Erigoninae</taxon>
        <taxon>Oedothorax</taxon>
    </lineage>
</organism>
<evidence type="ECO:0000313" key="2">
    <source>
        <dbReference type="Proteomes" id="UP000827092"/>
    </source>
</evidence>
<sequence>MTVVNYSCHAMCPPAPCPTCHVTLDLCGSATTISLIQKQRNCLVTTAVLCHYSVRKQNVPDYSIKSVFAVNTV</sequence>
<name>A0AAV6VYA5_9ARAC</name>
<reference evidence="1 2" key="1">
    <citation type="journal article" date="2022" name="Nat. Ecol. Evol.">
        <title>A masculinizing supergene underlies an exaggerated male reproductive morph in a spider.</title>
        <authorList>
            <person name="Hendrickx F."/>
            <person name="De Corte Z."/>
            <person name="Sonet G."/>
            <person name="Van Belleghem S.M."/>
            <person name="Kostlbacher S."/>
            <person name="Vangestel C."/>
        </authorList>
    </citation>
    <scope>NUCLEOTIDE SEQUENCE [LARGE SCALE GENOMIC DNA]</scope>
    <source>
        <strain evidence="1">W744_W776</strain>
    </source>
</reference>
<dbReference type="EMBL" id="JAFNEN010000001">
    <property type="protein sequence ID" value="KAG8202002.1"/>
    <property type="molecule type" value="Genomic_DNA"/>
</dbReference>
<gene>
    <name evidence="1" type="ORF">JTE90_010373</name>
</gene>
<dbReference type="Proteomes" id="UP000827092">
    <property type="component" value="Unassembled WGS sequence"/>
</dbReference>
<evidence type="ECO:0000313" key="1">
    <source>
        <dbReference type="EMBL" id="KAG8202002.1"/>
    </source>
</evidence>